<evidence type="ECO:0000259" key="9">
    <source>
        <dbReference type="Pfam" id="PF12704"/>
    </source>
</evidence>
<evidence type="ECO:0000256" key="7">
    <source>
        <dbReference type="SAM" id="Phobius"/>
    </source>
</evidence>
<comment type="similarity">
    <text evidence="2">Belongs to the ABC-4 integral membrane protein family. LolC/E subfamily.</text>
</comment>
<dbReference type="InterPro" id="IPR051447">
    <property type="entry name" value="Lipoprotein-release_system"/>
</dbReference>
<evidence type="ECO:0000256" key="3">
    <source>
        <dbReference type="ARBA" id="ARBA00022475"/>
    </source>
</evidence>
<dbReference type="GO" id="GO:0098797">
    <property type="term" value="C:plasma membrane protein complex"/>
    <property type="evidence" value="ECO:0007669"/>
    <property type="project" value="TreeGrafter"/>
</dbReference>
<dbReference type="GO" id="GO:0044874">
    <property type="term" value="P:lipoprotein localization to outer membrane"/>
    <property type="evidence" value="ECO:0007669"/>
    <property type="project" value="TreeGrafter"/>
</dbReference>
<dbReference type="AlphaFoldDB" id="A0A151KR70"/>
<evidence type="ECO:0000259" key="8">
    <source>
        <dbReference type="Pfam" id="PF02687"/>
    </source>
</evidence>
<keyword evidence="3" id="KW-1003">Cell membrane</keyword>
<organism evidence="10 11">
    <name type="scientific">Vibrio cidicii</name>
    <dbReference type="NCBI Taxonomy" id="1763883"/>
    <lineage>
        <taxon>Bacteria</taxon>
        <taxon>Pseudomonadati</taxon>
        <taxon>Pseudomonadota</taxon>
        <taxon>Gammaproteobacteria</taxon>
        <taxon>Vibrionales</taxon>
        <taxon>Vibrionaceae</taxon>
        <taxon>Vibrio</taxon>
    </lineage>
</organism>
<keyword evidence="4 7" id="KW-0812">Transmembrane</keyword>
<proteinExistence type="inferred from homology"/>
<dbReference type="RefSeq" id="WP_061898473.1">
    <property type="nucleotide sequence ID" value="NZ_LOBR01000132.1"/>
</dbReference>
<evidence type="ECO:0000313" key="11">
    <source>
        <dbReference type="Proteomes" id="UP000075346"/>
    </source>
</evidence>
<feature type="transmembrane region" description="Helical" evidence="7">
    <location>
        <begin position="382"/>
        <end position="404"/>
    </location>
</feature>
<accession>A0A151KR70</accession>
<gene>
    <name evidence="10" type="ORF">ATY37_01740</name>
</gene>
<evidence type="ECO:0000313" key="10">
    <source>
        <dbReference type="EMBL" id="KYN79617.1"/>
    </source>
</evidence>
<evidence type="ECO:0000256" key="2">
    <source>
        <dbReference type="ARBA" id="ARBA00005236"/>
    </source>
</evidence>
<dbReference type="PANTHER" id="PTHR30489:SF0">
    <property type="entry name" value="LIPOPROTEIN-RELEASING SYSTEM TRANSMEMBRANE PROTEIN LOLE"/>
    <property type="match status" value="1"/>
</dbReference>
<reference evidence="11" key="1">
    <citation type="submission" date="2015-12" db="EMBL/GenBank/DDBJ databases">
        <authorList>
            <person name="Shamseldin A."/>
            <person name="Moawad H."/>
            <person name="Abd El-Rahim W.M."/>
            <person name="Sadowsky M.J."/>
        </authorList>
    </citation>
    <scope>NUCLEOTIDE SEQUENCE [LARGE SCALE GENOMIC DNA]</scope>
    <source>
        <strain evidence="11">2538-88</strain>
    </source>
</reference>
<feature type="domain" description="MacB-like periplasmic core" evidence="9">
    <location>
        <begin position="27"/>
        <end position="253"/>
    </location>
</feature>
<evidence type="ECO:0000256" key="4">
    <source>
        <dbReference type="ARBA" id="ARBA00022692"/>
    </source>
</evidence>
<dbReference type="Pfam" id="PF02687">
    <property type="entry name" value="FtsX"/>
    <property type="match status" value="1"/>
</dbReference>
<sequence>MGKLIARYLPDSLRIALLNLQRNRRRSALSASIIAIAVFALGSAGGFGLYTYDSLKESTARDTGHLTISAPGYFEKEEEMPLSNGLSNAGSLMHDLMGLEAVRGVQPRIDFTGLVSNGSKSTIFAGIGVNEREFDMKGPFLDVRQGKTLSDPSSVRYDPGEPEVMLATDLARNLHVSVGDWVTLLATTTDGALNAYDFKVRGIYSTGVPELDKRQLYLHIDSAQSLLGSDKVSTLSVFLFETAKTEQVGQMLTKRLASQEQVLQITPWQERAFFYLKVRDLYDRIFGIMGAVMALVVFVALFNTMTMSVTERTREIGTLSALGSYPNEIIGGFLREAGLIGLIGSVVGALACAALCALLMVVDVQMPPPPGRTDGYPLSIYFSWPLVLSATLGVVGICLLAAYLSARKGVKKPITEALIYV</sequence>
<feature type="domain" description="ABC3 transporter permease C-terminal" evidence="8">
    <location>
        <begin position="288"/>
        <end position="413"/>
    </location>
</feature>
<feature type="transmembrane region" description="Helical" evidence="7">
    <location>
        <begin position="28"/>
        <end position="52"/>
    </location>
</feature>
<feature type="transmembrane region" description="Helical" evidence="7">
    <location>
        <begin position="339"/>
        <end position="362"/>
    </location>
</feature>
<dbReference type="PANTHER" id="PTHR30489">
    <property type="entry name" value="LIPOPROTEIN-RELEASING SYSTEM TRANSMEMBRANE PROTEIN LOLE"/>
    <property type="match status" value="1"/>
</dbReference>
<comment type="caution">
    <text evidence="10">The sequence shown here is derived from an EMBL/GenBank/DDBJ whole genome shotgun (WGS) entry which is preliminary data.</text>
</comment>
<dbReference type="Pfam" id="PF12704">
    <property type="entry name" value="MacB_PCD"/>
    <property type="match status" value="1"/>
</dbReference>
<keyword evidence="5 7" id="KW-1133">Transmembrane helix</keyword>
<dbReference type="Proteomes" id="UP000075346">
    <property type="component" value="Unassembled WGS sequence"/>
</dbReference>
<feature type="transmembrane region" description="Helical" evidence="7">
    <location>
        <begin position="285"/>
        <end position="304"/>
    </location>
</feature>
<dbReference type="InterPro" id="IPR025857">
    <property type="entry name" value="MacB_PCD"/>
</dbReference>
<dbReference type="InterPro" id="IPR003838">
    <property type="entry name" value="ABC3_permease_C"/>
</dbReference>
<comment type="subcellular location">
    <subcellularLocation>
        <location evidence="1">Cell membrane</location>
        <topology evidence="1">Multi-pass membrane protein</topology>
    </subcellularLocation>
</comment>
<name>A0A151KR70_9VIBR</name>
<evidence type="ECO:0000256" key="1">
    <source>
        <dbReference type="ARBA" id="ARBA00004651"/>
    </source>
</evidence>
<dbReference type="EMBL" id="LOBR01000132">
    <property type="protein sequence ID" value="KYN79617.1"/>
    <property type="molecule type" value="Genomic_DNA"/>
</dbReference>
<protein>
    <submittedName>
        <fullName evidence="10">ABC transporter permease</fullName>
    </submittedName>
</protein>
<evidence type="ECO:0000256" key="5">
    <source>
        <dbReference type="ARBA" id="ARBA00022989"/>
    </source>
</evidence>
<evidence type="ECO:0000256" key="6">
    <source>
        <dbReference type="ARBA" id="ARBA00023136"/>
    </source>
</evidence>
<keyword evidence="6 7" id="KW-0472">Membrane</keyword>